<protein>
    <recommendedName>
        <fullName evidence="4">Chemotaxis protein</fullName>
    </recommendedName>
</protein>
<gene>
    <name evidence="2" type="ORF">GCM10009750_13010</name>
</gene>
<organism evidence="2 3">
    <name type="scientific">Agromyces salentinus</name>
    <dbReference type="NCBI Taxonomy" id="269421"/>
    <lineage>
        <taxon>Bacteria</taxon>
        <taxon>Bacillati</taxon>
        <taxon>Actinomycetota</taxon>
        <taxon>Actinomycetes</taxon>
        <taxon>Micrococcales</taxon>
        <taxon>Microbacteriaceae</taxon>
        <taxon>Agromyces</taxon>
    </lineage>
</organism>
<comment type="caution">
    <text evidence="2">The sequence shown here is derived from an EMBL/GenBank/DDBJ whole genome shotgun (WGS) entry which is preliminary data.</text>
</comment>
<sequence>MTDPMNSQPFTPDPDATDLDGEYTDTDFGDDTELGGDADLAERASRAGADTGLGTGVEGEYTDTDFGADSALGSDDDLDDDDDELRDLDRSNDQPAGGDRPDGVGPGAPGNAQPMTESTDGGLRGGDPGVEE</sequence>
<feature type="compositionally biased region" description="Acidic residues" evidence="1">
    <location>
        <begin position="74"/>
        <end position="86"/>
    </location>
</feature>
<dbReference type="RefSeq" id="WP_157428936.1">
    <property type="nucleotide sequence ID" value="NZ_BAAANK010000003.1"/>
</dbReference>
<dbReference type="Proteomes" id="UP001501746">
    <property type="component" value="Unassembled WGS sequence"/>
</dbReference>
<accession>A0ABN2MKJ0</accession>
<name>A0ABN2MKJ0_9MICO</name>
<feature type="compositionally biased region" description="Acidic residues" evidence="1">
    <location>
        <begin position="15"/>
        <end position="36"/>
    </location>
</feature>
<feature type="compositionally biased region" description="Polar residues" evidence="1">
    <location>
        <begin position="1"/>
        <end position="10"/>
    </location>
</feature>
<proteinExistence type="predicted"/>
<reference evidence="2 3" key="1">
    <citation type="journal article" date="2019" name="Int. J. Syst. Evol. Microbiol.">
        <title>The Global Catalogue of Microorganisms (GCM) 10K type strain sequencing project: providing services to taxonomists for standard genome sequencing and annotation.</title>
        <authorList>
            <consortium name="The Broad Institute Genomics Platform"/>
            <consortium name="The Broad Institute Genome Sequencing Center for Infectious Disease"/>
            <person name="Wu L."/>
            <person name="Ma J."/>
        </authorList>
    </citation>
    <scope>NUCLEOTIDE SEQUENCE [LARGE SCALE GENOMIC DNA]</scope>
    <source>
        <strain evidence="2 3">JCM 14323</strain>
    </source>
</reference>
<feature type="compositionally biased region" description="Gly residues" evidence="1">
    <location>
        <begin position="122"/>
        <end position="132"/>
    </location>
</feature>
<dbReference type="EMBL" id="BAAANK010000003">
    <property type="protein sequence ID" value="GAA1830536.1"/>
    <property type="molecule type" value="Genomic_DNA"/>
</dbReference>
<evidence type="ECO:0000313" key="2">
    <source>
        <dbReference type="EMBL" id="GAA1830536.1"/>
    </source>
</evidence>
<evidence type="ECO:0000256" key="1">
    <source>
        <dbReference type="SAM" id="MobiDB-lite"/>
    </source>
</evidence>
<evidence type="ECO:0008006" key="4">
    <source>
        <dbReference type="Google" id="ProtNLM"/>
    </source>
</evidence>
<keyword evidence="3" id="KW-1185">Reference proteome</keyword>
<evidence type="ECO:0000313" key="3">
    <source>
        <dbReference type="Proteomes" id="UP001501746"/>
    </source>
</evidence>
<feature type="region of interest" description="Disordered" evidence="1">
    <location>
        <begin position="1"/>
        <end position="132"/>
    </location>
</feature>